<evidence type="ECO:0000313" key="12">
    <source>
        <dbReference type="Proteomes" id="UP001107558"/>
    </source>
</evidence>
<keyword evidence="5 8" id="KW-1133">Transmembrane helix</keyword>
<evidence type="ECO:0000259" key="10">
    <source>
        <dbReference type="PROSITE" id="PS50089"/>
    </source>
</evidence>
<reference evidence="11" key="1">
    <citation type="submission" date="2021-03" db="EMBL/GenBank/DDBJ databases">
        <title>Chromosome level genome of the anhydrobiotic midge Polypedilum vanderplanki.</title>
        <authorList>
            <person name="Yoshida Y."/>
            <person name="Kikawada T."/>
            <person name="Gusev O."/>
        </authorList>
    </citation>
    <scope>NUCLEOTIDE SEQUENCE</scope>
    <source>
        <strain evidence="11">NIAS01</strain>
        <tissue evidence="11">Whole body or cell culture</tissue>
    </source>
</reference>
<dbReference type="GO" id="GO:0008270">
    <property type="term" value="F:zinc ion binding"/>
    <property type="evidence" value="ECO:0007669"/>
    <property type="project" value="UniProtKB-KW"/>
</dbReference>
<keyword evidence="3 7" id="KW-0863">Zinc-finger</keyword>
<organism evidence="11 12">
    <name type="scientific">Polypedilum vanderplanki</name>
    <name type="common">Sleeping chironomid midge</name>
    <dbReference type="NCBI Taxonomy" id="319348"/>
    <lineage>
        <taxon>Eukaryota</taxon>
        <taxon>Metazoa</taxon>
        <taxon>Ecdysozoa</taxon>
        <taxon>Arthropoda</taxon>
        <taxon>Hexapoda</taxon>
        <taxon>Insecta</taxon>
        <taxon>Pterygota</taxon>
        <taxon>Neoptera</taxon>
        <taxon>Endopterygota</taxon>
        <taxon>Diptera</taxon>
        <taxon>Nematocera</taxon>
        <taxon>Chironomoidea</taxon>
        <taxon>Chironomidae</taxon>
        <taxon>Chironominae</taxon>
        <taxon>Polypedilum</taxon>
        <taxon>Polypedilum</taxon>
    </lineage>
</organism>
<feature type="domain" description="RING-type" evidence="10">
    <location>
        <begin position="521"/>
        <end position="560"/>
    </location>
</feature>
<evidence type="ECO:0000256" key="6">
    <source>
        <dbReference type="ARBA" id="ARBA00023136"/>
    </source>
</evidence>
<feature type="signal peptide" evidence="9">
    <location>
        <begin position="1"/>
        <end position="20"/>
    </location>
</feature>
<keyword evidence="9" id="KW-0732">Signal</keyword>
<keyword evidence="4" id="KW-0862">Zinc</keyword>
<proteinExistence type="predicted"/>
<gene>
    <name evidence="11" type="ORF">PVAND_008184</name>
</gene>
<feature type="chain" id="PRO_5039932552" description="RING-type domain-containing protein" evidence="9">
    <location>
        <begin position="21"/>
        <end position="594"/>
    </location>
</feature>
<dbReference type="InterPro" id="IPR001841">
    <property type="entry name" value="Znf_RING"/>
</dbReference>
<dbReference type="PANTHER" id="PTHR21041:SF9">
    <property type="entry name" value="DENDRITIC CELL-SPECIFIC TRANSMEMBRANE PROTEIN-LIKE DOMAIN-CONTAINING PROTEIN"/>
    <property type="match status" value="1"/>
</dbReference>
<dbReference type="Pfam" id="PF26037">
    <property type="entry name" value="zf-RING_DCST1_C"/>
    <property type="match status" value="1"/>
</dbReference>
<evidence type="ECO:0000256" key="8">
    <source>
        <dbReference type="SAM" id="Phobius"/>
    </source>
</evidence>
<evidence type="ECO:0000256" key="7">
    <source>
        <dbReference type="PROSITE-ProRule" id="PRU00175"/>
    </source>
</evidence>
<name>A0A9J6C9C2_POLVA</name>
<dbReference type="OrthoDB" id="6598372at2759"/>
<protein>
    <recommendedName>
        <fullName evidence="10">RING-type domain-containing protein</fullName>
    </recommendedName>
</protein>
<evidence type="ECO:0000256" key="1">
    <source>
        <dbReference type="ARBA" id="ARBA00004141"/>
    </source>
</evidence>
<accession>A0A9J6C9C2</accession>
<dbReference type="Proteomes" id="UP001107558">
    <property type="component" value="Chromosome 2"/>
</dbReference>
<dbReference type="Pfam" id="PF07782">
    <property type="entry name" value="DC_STAMP"/>
    <property type="match status" value="1"/>
</dbReference>
<dbReference type="InterPro" id="IPR012858">
    <property type="entry name" value="DC_STAMP-like"/>
</dbReference>
<feature type="transmembrane region" description="Helical" evidence="8">
    <location>
        <begin position="229"/>
        <end position="249"/>
    </location>
</feature>
<keyword evidence="3 7" id="KW-0479">Metal-binding</keyword>
<comment type="subcellular location">
    <subcellularLocation>
        <location evidence="1">Membrane</location>
        <topology evidence="1">Multi-pass membrane protein</topology>
    </subcellularLocation>
</comment>
<keyword evidence="12" id="KW-1185">Reference proteome</keyword>
<dbReference type="InterPro" id="IPR051856">
    <property type="entry name" value="CSR-E3_Ligase_Protein"/>
</dbReference>
<dbReference type="PANTHER" id="PTHR21041">
    <property type="entry name" value="DENDRITIC CELL-SPECIFIC TRANSMEMBRANE PROTEIN"/>
    <property type="match status" value="1"/>
</dbReference>
<feature type="transmembrane region" description="Helical" evidence="8">
    <location>
        <begin position="315"/>
        <end position="343"/>
    </location>
</feature>
<keyword evidence="6 8" id="KW-0472">Membrane</keyword>
<evidence type="ECO:0000256" key="4">
    <source>
        <dbReference type="ARBA" id="ARBA00022833"/>
    </source>
</evidence>
<dbReference type="EMBL" id="JADBJN010000002">
    <property type="protein sequence ID" value="KAG5678517.1"/>
    <property type="molecule type" value="Genomic_DNA"/>
</dbReference>
<dbReference type="GO" id="GO:0016020">
    <property type="term" value="C:membrane"/>
    <property type="evidence" value="ECO:0007669"/>
    <property type="project" value="UniProtKB-SubCell"/>
</dbReference>
<dbReference type="Pfam" id="PF26039">
    <property type="entry name" value="Dcst2"/>
    <property type="match status" value="1"/>
</dbReference>
<evidence type="ECO:0000256" key="2">
    <source>
        <dbReference type="ARBA" id="ARBA00022692"/>
    </source>
</evidence>
<comment type="caution">
    <text evidence="11">The sequence shown here is derived from an EMBL/GenBank/DDBJ whole genome shotgun (WGS) entry which is preliminary data.</text>
</comment>
<evidence type="ECO:0000313" key="11">
    <source>
        <dbReference type="EMBL" id="KAG5678517.1"/>
    </source>
</evidence>
<evidence type="ECO:0000256" key="9">
    <source>
        <dbReference type="SAM" id="SignalP"/>
    </source>
</evidence>
<dbReference type="InterPro" id="IPR058842">
    <property type="entry name" value="DCST1_C"/>
</dbReference>
<keyword evidence="2 8" id="KW-0812">Transmembrane</keyword>
<evidence type="ECO:0000256" key="5">
    <source>
        <dbReference type="ARBA" id="ARBA00022989"/>
    </source>
</evidence>
<sequence length="594" mass="69551">MISKRGRMFIIAAAFMIALSGPTKNLIKNGEILSDSLSCSQDQLRIALNEFSNAIKEPYKIMKETFSQILPVIKENVEKIKTNLIEMKRHLTGVVQNIRKAFAWLASIANMCNMEPYKKCIAGFEQSIGNCRDNLGIFASFCDAGYLVKNFCYTFKTIEVLCEIIDFISDSVLTNIEKQMKIFVDNVKEIFYVSVSIDHNFEFQTNSSKNLSQIQAEINKDIQERTSHALKFIDFAKIFLSLYFILIFIKAIQFHRKYLSHLHYKNIYITRQFYDIDKHRDEMGMDKVLPLTHKERKRYIEMTSIKLMRHEWRHIFSSSIFLLFSSMHLSGILIADYSLFWILTMIRFYYYGNQASIKSEDIESEVAMFSIEINGEGIIAEFCQDLANILKPLMNVDNLDFTKCLPMPLPPDFEKYKTIVLFTSFSWILLFCEPYALRLKHVIMHYYYPEMSKDRSIWLYNEILRKRTSFLKYIRRQAKNKIFGKDSLIKEEKTFIQLVRSKLNRFPILTKIIGQNESLSCVLCGREEKDDLIRCETSACTGIFCFECYNDVKKLCPMCNCFLENESENESSLAMVENFNSSDEEYITNEDNTF</sequence>
<evidence type="ECO:0000256" key="3">
    <source>
        <dbReference type="ARBA" id="ARBA00022771"/>
    </source>
</evidence>
<dbReference type="AlphaFoldDB" id="A0A9J6C9C2"/>
<dbReference type="PROSITE" id="PS50089">
    <property type="entry name" value="ZF_RING_2"/>
    <property type="match status" value="1"/>
</dbReference>